<evidence type="ECO:0000313" key="1">
    <source>
        <dbReference type="EMBL" id="CAF1650572.1"/>
    </source>
</evidence>
<name>A0A8S2G925_9BILA</name>
<feature type="non-terminal residue" evidence="1">
    <location>
        <position position="117"/>
    </location>
</feature>
<evidence type="ECO:0000313" key="2">
    <source>
        <dbReference type="EMBL" id="CAF4497292.1"/>
    </source>
</evidence>
<dbReference type="AlphaFoldDB" id="A0A8S2G925"/>
<reference evidence="1" key="1">
    <citation type="submission" date="2021-02" db="EMBL/GenBank/DDBJ databases">
        <authorList>
            <person name="Nowell W R."/>
        </authorList>
    </citation>
    <scope>NUCLEOTIDE SEQUENCE</scope>
</reference>
<dbReference type="EMBL" id="CAJOBA010094343">
    <property type="protein sequence ID" value="CAF4497292.1"/>
    <property type="molecule type" value="Genomic_DNA"/>
</dbReference>
<dbReference type="Proteomes" id="UP000682733">
    <property type="component" value="Unassembled WGS sequence"/>
</dbReference>
<gene>
    <name evidence="1" type="ORF">OVA965_LOCUS44809</name>
    <name evidence="2" type="ORF">TMI583_LOCUS47808</name>
</gene>
<evidence type="ECO:0000313" key="3">
    <source>
        <dbReference type="Proteomes" id="UP000677228"/>
    </source>
</evidence>
<dbReference type="EMBL" id="CAJNOK010066012">
    <property type="protein sequence ID" value="CAF1650572.1"/>
    <property type="molecule type" value="Genomic_DNA"/>
</dbReference>
<accession>A0A8S2G925</accession>
<organism evidence="1 3">
    <name type="scientific">Didymodactylos carnosus</name>
    <dbReference type="NCBI Taxonomy" id="1234261"/>
    <lineage>
        <taxon>Eukaryota</taxon>
        <taxon>Metazoa</taxon>
        <taxon>Spiralia</taxon>
        <taxon>Gnathifera</taxon>
        <taxon>Rotifera</taxon>
        <taxon>Eurotatoria</taxon>
        <taxon>Bdelloidea</taxon>
        <taxon>Philodinida</taxon>
        <taxon>Philodinidae</taxon>
        <taxon>Didymodactylos</taxon>
    </lineage>
</organism>
<comment type="caution">
    <text evidence="1">The sequence shown here is derived from an EMBL/GenBank/DDBJ whole genome shotgun (WGS) entry which is preliminary data.</text>
</comment>
<dbReference type="Proteomes" id="UP000677228">
    <property type="component" value="Unassembled WGS sequence"/>
</dbReference>
<sequence>MALNVNSLNSNDNYCKLCIEQQIFDQLATYLCKHCQTSMCNECFHQHTYSILDEYNHVRDKFKNISVQMQNKRQLLDTFKGHCIKSVDQCFEEAIQDLHSLRKECTNYVDEQFNNME</sequence>
<proteinExistence type="predicted"/>
<protein>
    <submittedName>
        <fullName evidence="1">Uncharacterized protein</fullName>
    </submittedName>
</protein>